<dbReference type="InParanoid" id="A2FY58"/>
<organism evidence="1 2">
    <name type="scientific">Trichomonas vaginalis (strain ATCC PRA-98 / G3)</name>
    <dbReference type="NCBI Taxonomy" id="412133"/>
    <lineage>
        <taxon>Eukaryota</taxon>
        <taxon>Metamonada</taxon>
        <taxon>Parabasalia</taxon>
        <taxon>Trichomonadida</taxon>
        <taxon>Trichomonadidae</taxon>
        <taxon>Trichomonas</taxon>
    </lineage>
</organism>
<sequence>MKCMKMKHLLRQFFDSGPNLDTWTLFYENSVITENHTENEKFNPTTQGNYYVTTCLFNEIKEVVVNISINDQTKLLISISGFNGTKTPSSTVYSYKGSCVIYRTCATKSIQTQSRYEGVFLWSYMSSSTSNNKNIFEDSTVFDCGEIDKGRSLHRLDYGNLSYSRNNITNNKCYDDVSLNIYSYQKYNISQSSFIDNKANVECFCTGYSGPHQFYLCNIIRNNASIFFWLSSTVTFESCSIKNNNCPQTFDFYSSQNSATIINSDYDGETDKATIQNSTNNCYNKLSHLSTGLCEAKFKIENNFEEENEIKKFSQMKNFCISQYLINYQCQHLLSISHIPSYSILSLIN</sequence>
<dbReference type="EMBL" id="DS114131">
    <property type="protein sequence ID" value="EAX90168.1"/>
    <property type="molecule type" value="Genomic_DNA"/>
</dbReference>
<evidence type="ECO:0000313" key="2">
    <source>
        <dbReference type="Proteomes" id="UP000001542"/>
    </source>
</evidence>
<name>A2FY58_TRIV3</name>
<keyword evidence="2" id="KW-1185">Reference proteome</keyword>
<evidence type="ECO:0000313" key="1">
    <source>
        <dbReference type="EMBL" id="EAX90168.1"/>
    </source>
</evidence>
<dbReference type="RefSeq" id="XP_001303098.1">
    <property type="nucleotide sequence ID" value="XM_001303097.1"/>
</dbReference>
<dbReference type="VEuPathDB" id="TrichDB:TVAG_361410"/>
<accession>A2FY58</accession>
<dbReference type="KEGG" id="tva:4747848"/>
<gene>
    <name evidence="1" type="ORF">TVAG_361410</name>
</gene>
<dbReference type="VEuPathDB" id="TrichDB:TVAGG3_0640470"/>
<dbReference type="Proteomes" id="UP000001542">
    <property type="component" value="Unassembled WGS sequence"/>
</dbReference>
<reference evidence="1" key="1">
    <citation type="submission" date="2006-10" db="EMBL/GenBank/DDBJ databases">
        <authorList>
            <person name="Amadeo P."/>
            <person name="Zhao Q."/>
            <person name="Wortman J."/>
            <person name="Fraser-Liggett C."/>
            <person name="Carlton J."/>
        </authorList>
    </citation>
    <scope>NUCLEOTIDE SEQUENCE</scope>
    <source>
        <strain evidence="1">G3</strain>
    </source>
</reference>
<proteinExistence type="predicted"/>
<reference evidence="1" key="2">
    <citation type="journal article" date="2007" name="Science">
        <title>Draft genome sequence of the sexually transmitted pathogen Trichomonas vaginalis.</title>
        <authorList>
            <person name="Carlton J.M."/>
            <person name="Hirt R.P."/>
            <person name="Silva J.C."/>
            <person name="Delcher A.L."/>
            <person name="Schatz M."/>
            <person name="Zhao Q."/>
            <person name="Wortman J.R."/>
            <person name="Bidwell S.L."/>
            <person name="Alsmark U.C.M."/>
            <person name="Besteiro S."/>
            <person name="Sicheritz-Ponten T."/>
            <person name="Noel C.J."/>
            <person name="Dacks J.B."/>
            <person name="Foster P.G."/>
            <person name="Simillion C."/>
            <person name="Van de Peer Y."/>
            <person name="Miranda-Saavedra D."/>
            <person name="Barton G.J."/>
            <person name="Westrop G.D."/>
            <person name="Mueller S."/>
            <person name="Dessi D."/>
            <person name="Fiori P.L."/>
            <person name="Ren Q."/>
            <person name="Paulsen I."/>
            <person name="Zhang H."/>
            <person name="Bastida-Corcuera F.D."/>
            <person name="Simoes-Barbosa A."/>
            <person name="Brown M.T."/>
            <person name="Hayes R.D."/>
            <person name="Mukherjee M."/>
            <person name="Okumura C.Y."/>
            <person name="Schneider R."/>
            <person name="Smith A.J."/>
            <person name="Vanacova S."/>
            <person name="Villalvazo M."/>
            <person name="Haas B.J."/>
            <person name="Pertea M."/>
            <person name="Feldblyum T.V."/>
            <person name="Utterback T.R."/>
            <person name="Shu C.L."/>
            <person name="Osoegawa K."/>
            <person name="de Jong P.J."/>
            <person name="Hrdy I."/>
            <person name="Horvathova L."/>
            <person name="Zubacova Z."/>
            <person name="Dolezal P."/>
            <person name="Malik S.B."/>
            <person name="Logsdon J.M. Jr."/>
            <person name="Henze K."/>
            <person name="Gupta A."/>
            <person name="Wang C.C."/>
            <person name="Dunne R.L."/>
            <person name="Upcroft J.A."/>
            <person name="Upcroft P."/>
            <person name="White O."/>
            <person name="Salzberg S.L."/>
            <person name="Tang P."/>
            <person name="Chiu C.-H."/>
            <person name="Lee Y.-S."/>
            <person name="Embley T.M."/>
            <person name="Coombs G.H."/>
            <person name="Mottram J.C."/>
            <person name="Tachezy J."/>
            <person name="Fraser-Liggett C.M."/>
            <person name="Johnson P.J."/>
        </authorList>
    </citation>
    <scope>NUCLEOTIDE SEQUENCE [LARGE SCALE GENOMIC DNA]</scope>
    <source>
        <strain evidence="1">G3</strain>
    </source>
</reference>
<protein>
    <submittedName>
        <fullName evidence="1">Uncharacterized protein</fullName>
    </submittedName>
</protein>
<dbReference type="AlphaFoldDB" id="A2FY58"/>